<keyword evidence="4" id="KW-1185">Reference proteome</keyword>
<dbReference type="EMBL" id="BAABBU010000013">
    <property type="protein sequence ID" value="GAA4135515.1"/>
    <property type="molecule type" value="Genomic_DNA"/>
</dbReference>
<feature type="region of interest" description="Disordered" evidence="1">
    <location>
        <begin position="13"/>
        <end position="163"/>
    </location>
</feature>
<protein>
    <submittedName>
        <fullName evidence="3">Uncharacterized protein</fullName>
    </submittedName>
</protein>
<organism evidence="3 4">
    <name type="scientific">Streptomyces tunisiensis</name>
    <dbReference type="NCBI Taxonomy" id="948699"/>
    <lineage>
        <taxon>Bacteria</taxon>
        <taxon>Bacillati</taxon>
        <taxon>Actinomycetota</taxon>
        <taxon>Actinomycetes</taxon>
        <taxon>Kitasatosporales</taxon>
        <taxon>Streptomycetaceae</taxon>
        <taxon>Streptomyces</taxon>
    </lineage>
</organism>
<feature type="compositionally biased region" description="Basic and acidic residues" evidence="1">
    <location>
        <begin position="321"/>
        <end position="338"/>
    </location>
</feature>
<keyword evidence="2" id="KW-1133">Transmembrane helix</keyword>
<name>A0ABP7YGQ4_9ACTN</name>
<feature type="compositionally biased region" description="Low complexity" evidence="1">
    <location>
        <begin position="15"/>
        <end position="43"/>
    </location>
</feature>
<evidence type="ECO:0000313" key="3">
    <source>
        <dbReference type="EMBL" id="GAA4135515.1"/>
    </source>
</evidence>
<keyword evidence="2" id="KW-0472">Membrane</keyword>
<feature type="compositionally biased region" description="Basic and acidic residues" evidence="1">
    <location>
        <begin position="134"/>
        <end position="151"/>
    </location>
</feature>
<proteinExistence type="predicted"/>
<feature type="compositionally biased region" description="Basic and acidic residues" evidence="1">
    <location>
        <begin position="81"/>
        <end position="121"/>
    </location>
</feature>
<feature type="compositionally biased region" description="Low complexity" evidence="1">
    <location>
        <begin position="311"/>
        <end position="320"/>
    </location>
</feature>
<evidence type="ECO:0000256" key="1">
    <source>
        <dbReference type="SAM" id="MobiDB-lite"/>
    </source>
</evidence>
<feature type="transmembrane region" description="Helical" evidence="2">
    <location>
        <begin position="380"/>
        <end position="400"/>
    </location>
</feature>
<feature type="compositionally biased region" description="Basic residues" evidence="1">
    <location>
        <begin position="348"/>
        <end position="373"/>
    </location>
</feature>
<feature type="region of interest" description="Disordered" evidence="1">
    <location>
        <begin position="311"/>
        <end position="373"/>
    </location>
</feature>
<reference evidence="4" key="1">
    <citation type="journal article" date="2019" name="Int. J. Syst. Evol. Microbiol.">
        <title>The Global Catalogue of Microorganisms (GCM) 10K type strain sequencing project: providing services to taxonomists for standard genome sequencing and annotation.</title>
        <authorList>
            <consortium name="The Broad Institute Genomics Platform"/>
            <consortium name="The Broad Institute Genome Sequencing Center for Infectious Disease"/>
            <person name="Wu L."/>
            <person name="Ma J."/>
        </authorList>
    </citation>
    <scope>NUCLEOTIDE SEQUENCE [LARGE SCALE GENOMIC DNA]</scope>
    <source>
        <strain evidence="4">JCM 17589</strain>
    </source>
</reference>
<comment type="caution">
    <text evidence="3">The sequence shown here is derived from an EMBL/GenBank/DDBJ whole genome shotgun (WGS) entry which is preliminary data.</text>
</comment>
<gene>
    <name evidence="3" type="ORF">GCM10022285_29370</name>
</gene>
<feature type="transmembrane region" description="Helical" evidence="2">
    <location>
        <begin position="435"/>
        <end position="455"/>
    </location>
</feature>
<feature type="transmembrane region" description="Helical" evidence="2">
    <location>
        <begin position="412"/>
        <end position="430"/>
    </location>
</feature>
<feature type="compositionally biased region" description="Low complexity" evidence="1">
    <location>
        <begin position="58"/>
        <end position="75"/>
    </location>
</feature>
<sequence>MVISLPLESIMTTFSSSSSNEPGIPVDTAAAPPVGTTGTATGAHRPEPAWARHRTADRTAPADARYAAGADGGTAPPRDPSGTDRTARQADTGHPRDPVHGNHPRDPVDRPREPAGAEGPRDPVATVDLVDPVDTTREPVREQGVPRRLGDVPDPSGLPGAAPGATERVYADPVTDLVHAAVSDRPLEEVVDLITALERSPEHTRAVVDALRAAGVDRSVEDVTRLVALLTRPPRDAASADETIRAAAAHRSVEDVTLLVALLHNEPLAPHCREEALRAAATGRSVDELVELIDRLAAQRPPEHLLRAAVAEAARPAQEAEGQREAHRDPRPEPERAPAGRGGALRIGGRRPATRRTPRPARRPRRAAARTRASRPVPRSAIWMSWLAAVALAVCAVTHFPLQRDGVPIDVHALAVGMSVLCTVLALILVVRPAVVVLAAGVVSATVLAVAHAYGGSFTEATLPRAVDLALAPDWLATSAAIAAALVALAALVVRVATPPPGTRWSPWPPAEPHHATD</sequence>
<accession>A0ABP7YGQ4</accession>
<dbReference type="Proteomes" id="UP001501845">
    <property type="component" value="Unassembled WGS sequence"/>
</dbReference>
<keyword evidence="2" id="KW-0812">Transmembrane</keyword>
<evidence type="ECO:0000256" key="2">
    <source>
        <dbReference type="SAM" id="Phobius"/>
    </source>
</evidence>
<evidence type="ECO:0000313" key="4">
    <source>
        <dbReference type="Proteomes" id="UP001501845"/>
    </source>
</evidence>
<feature type="transmembrane region" description="Helical" evidence="2">
    <location>
        <begin position="475"/>
        <end position="494"/>
    </location>
</feature>